<evidence type="ECO:0000313" key="1">
    <source>
        <dbReference type="EMBL" id="KAJ1168836.1"/>
    </source>
</evidence>
<protein>
    <submittedName>
        <fullName evidence="1">Uncharacterized protein</fullName>
    </submittedName>
</protein>
<comment type="caution">
    <text evidence="1">The sequence shown here is derived from an EMBL/GenBank/DDBJ whole genome shotgun (WGS) entry which is preliminary data.</text>
</comment>
<dbReference type="EMBL" id="JANPWB010000007">
    <property type="protein sequence ID" value="KAJ1168836.1"/>
    <property type="molecule type" value="Genomic_DNA"/>
</dbReference>
<name>A0AAV7SXX4_PLEWA</name>
<sequence>MVVGPHPLIANLLCCGCDTHNAVLDVPRCWNDSRDTVVNLYSSAWSDQAWHVCARAARDPAWLLRASPWPPDHASLYL</sequence>
<dbReference type="Proteomes" id="UP001066276">
    <property type="component" value="Chromosome 4_1"/>
</dbReference>
<organism evidence="1 2">
    <name type="scientific">Pleurodeles waltl</name>
    <name type="common">Iberian ribbed newt</name>
    <dbReference type="NCBI Taxonomy" id="8319"/>
    <lineage>
        <taxon>Eukaryota</taxon>
        <taxon>Metazoa</taxon>
        <taxon>Chordata</taxon>
        <taxon>Craniata</taxon>
        <taxon>Vertebrata</taxon>
        <taxon>Euteleostomi</taxon>
        <taxon>Amphibia</taxon>
        <taxon>Batrachia</taxon>
        <taxon>Caudata</taxon>
        <taxon>Salamandroidea</taxon>
        <taxon>Salamandridae</taxon>
        <taxon>Pleurodelinae</taxon>
        <taxon>Pleurodeles</taxon>
    </lineage>
</organism>
<accession>A0AAV7SXX4</accession>
<evidence type="ECO:0000313" key="2">
    <source>
        <dbReference type="Proteomes" id="UP001066276"/>
    </source>
</evidence>
<proteinExistence type="predicted"/>
<keyword evidence="2" id="KW-1185">Reference proteome</keyword>
<reference evidence="1" key="1">
    <citation type="journal article" date="2022" name="bioRxiv">
        <title>Sequencing and chromosome-scale assembly of the giantPleurodeles waltlgenome.</title>
        <authorList>
            <person name="Brown T."/>
            <person name="Elewa A."/>
            <person name="Iarovenko S."/>
            <person name="Subramanian E."/>
            <person name="Araus A.J."/>
            <person name="Petzold A."/>
            <person name="Susuki M."/>
            <person name="Suzuki K.-i.T."/>
            <person name="Hayashi T."/>
            <person name="Toyoda A."/>
            <person name="Oliveira C."/>
            <person name="Osipova E."/>
            <person name="Leigh N.D."/>
            <person name="Simon A."/>
            <person name="Yun M.H."/>
        </authorList>
    </citation>
    <scope>NUCLEOTIDE SEQUENCE</scope>
    <source>
        <strain evidence="1">20211129_DDA</strain>
        <tissue evidence="1">Liver</tissue>
    </source>
</reference>
<gene>
    <name evidence="1" type="ORF">NDU88_000749</name>
</gene>
<dbReference type="AlphaFoldDB" id="A0AAV7SXX4"/>